<feature type="compositionally biased region" description="Basic residues" evidence="7">
    <location>
        <begin position="38"/>
        <end position="52"/>
    </location>
</feature>
<dbReference type="InterPro" id="IPR050704">
    <property type="entry name" value="Peptidase_C85-like"/>
</dbReference>
<organism evidence="9 10">
    <name type="scientific">Plakobranchus ocellatus</name>
    <dbReference type="NCBI Taxonomy" id="259542"/>
    <lineage>
        <taxon>Eukaryota</taxon>
        <taxon>Metazoa</taxon>
        <taxon>Spiralia</taxon>
        <taxon>Lophotrochozoa</taxon>
        <taxon>Mollusca</taxon>
        <taxon>Gastropoda</taxon>
        <taxon>Heterobranchia</taxon>
        <taxon>Euthyneura</taxon>
        <taxon>Panpulmonata</taxon>
        <taxon>Sacoglossa</taxon>
        <taxon>Placobranchoidea</taxon>
        <taxon>Plakobranchidae</taxon>
        <taxon>Plakobranchus</taxon>
    </lineage>
</organism>
<reference evidence="9 10" key="1">
    <citation type="journal article" date="2021" name="Elife">
        <title>Chloroplast acquisition without the gene transfer in kleptoplastic sea slugs, Plakobranchus ocellatus.</title>
        <authorList>
            <person name="Maeda T."/>
            <person name="Takahashi S."/>
            <person name="Yoshida T."/>
            <person name="Shimamura S."/>
            <person name="Takaki Y."/>
            <person name="Nagai Y."/>
            <person name="Toyoda A."/>
            <person name="Suzuki Y."/>
            <person name="Arimoto A."/>
            <person name="Ishii H."/>
            <person name="Satoh N."/>
            <person name="Nishiyama T."/>
            <person name="Hasebe M."/>
            <person name="Maruyama T."/>
            <person name="Minagawa J."/>
            <person name="Obokata J."/>
            <person name="Shigenobu S."/>
        </authorList>
    </citation>
    <scope>NUCLEOTIDE SEQUENCE [LARGE SCALE GENOMIC DNA]</scope>
</reference>
<feature type="compositionally biased region" description="Basic residues" evidence="7">
    <location>
        <begin position="115"/>
        <end position="125"/>
    </location>
</feature>
<dbReference type="Pfam" id="PF02338">
    <property type="entry name" value="OTU"/>
    <property type="match status" value="1"/>
</dbReference>
<sequence>MDSDASLSESLDPPIVSIDDLSAKHRKERKELQAQAQKLKHGVPKGDKKKKKEVTEQIAQLEADLAARQNEELSAFKQKDESNYCENGEPNESVSVNEDLNLQEEPRTTQENSGRKSKAQKRREKKQGAEREREDRIKAQEIENRQGPRHLEMAKIKTMLKHRDLLLYEIPADGNCLYSAVSHQLSARDLQHSTQELRQQTSDYMREHRDDFLPFLTHPDTGDALTEEEFEQYCDKTASTPVWGGQVELRALSEILHLPIEVLQAEIDPMVVGDANQDKPLTLVYHRHIYRLGEHYNSVVPAIQPEAGEEVENSPT</sequence>
<dbReference type="InterPro" id="IPR049772">
    <property type="entry name" value="OTU_OTUD6"/>
</dbReference>
<dbReference type="FunFam" id="3.90.70.80:FF:000003">
    <property type="entry name" value="OTU domain-containing protein 6B"/>
    <property type="match status" value="1"/>
</dbReference>
<dbReference type="EMBL" id="BLXT01002485">
    <property type="protein sequence ID" value="GFN95248.1"/>
    <property type="molecule type" value="Genomic_DNA"/>
</dbReference>
<feature type="compositionally biased region" description="Polar residues" evidence="7">
    <location>
        <begin position="90"/>
        <end position="100"/>
    </location>
</feature>
<dbReference type="PROSITE" id="PS50802">
    <property type="entry name" value="OTU"/>
    <property type="match status" value="1"/>
</dbReference>
<dbReference type="InterPro" id="IPR003323">
    <property type="entry name" value="OTU_dom"/>
</dbReference>
<dbReference type="AlphaFoldDB" id="A0AAV3ZIV0"/>
<keyword evidence="10" id="KW-1185">Reference proteome</keyword>
<evidence type="ECO:0000256" key="1">
    <source>
        <dbReference type="ARBA" id="ARBA00000707"/>
    </source>
</evidence>
<dbReference type="GO" id="GO:0004843">
    <property type="term" value="F:cysteine-type deubiquitinase activity"/>
    <property type="evidence" value="ECO:0007669"/>
    <property type="project" value="UniProtKB-EC"/>
</dbReference>
<dbReference type="PANTHER" id="PTHR12419:SF10">
    <property type="entry name" value="DEUBIQUITINASE OTUD6B"/>
    <property type="match status" value="1"/>
</dbReference>
<evidence type="ECO:0000313" key="10">
    <source>
        <dbReference type="Proteomes" id="UP000735302"/>
    </source>
</evidence>
<evidence type="ECO:0000256" key="2">
    <source>
        <dbReference type="ARBA" id="ARBA00012759"/>
    </source>
</evidence>
<proteinExistence type="predicted"/>
<feature type="compositionally biased region" description="Basic and acidic residues" evidence="7">
    <location>
        <begin position="126"/>
        <end position="149"/>
    </location>
</feature>
<dbReference type="EC" id="3.4.19.12" evidence="2"/>
<keyword evidence="4" id="KW-0833">Ubl conjugation pathway</keyword>
<feature type="domain" description="OTU" evidence="8">
    <location>
        <begin position="165"/>
        <end position="302"/>
    </location>
</feature>
<comment type="catalytic activity">
    <reaction evidence="1">
        <text>Thiol-dependent hydrolysis of ester, thioester, amide, peptide and isopeptide bonds formed by the C-terminal Gly of ubiquitin (a 76-residue protein attached to proteins as an intracellular targeting signal).</text>
        <dbReference type="EC" id="3.4.19.12"/>
    </reaction>
</comment>
<evidence type="ECO:0000256" key="4">
    <source>
        <dbReference type="ARBA" id="ARBA00022786"/>
    </source>
</evidence>
<gene>
    <name evidence="9" type="ORF">PoB_002175400</name>
</gene>
<dbReference type="InterPro" id="IPR038765">
    <property type="entry name" value="Papain-like_cys_pep_sf"/>
</dbReference>
<keyword evidence="6" id="KW-0788">Thiol protease</keyword>
<protein>
    <recommendedName>
        <fullName evidence="2">ubiquitinyl hydrolase 1</fullName>
        <ecNumber evidence="2">3.4.19.12</ecNumber>
    </recommendedName>
</protein>
<feature type="region of interest" description="Disordered" evidence="7">
    <location>
        <begin position="24"/>
        <end position="55"/>
    </location>
</feature>
<dbReference type="SUPFAM" id="SSF54001">
    <property type="entry name" value="Cysteine proteinases"/>
    <property type="match status" value="1"/>
</dbReference>
<feature type="region of interest" description="Disordered" evidence="7">
    <location>
        <begin position="72"/>
        <end position="149"/>
    </location>
</feature>
<dbReference type="CDD" id="cd22761">
    <property type="entry name" value="OTU_OTUD6"/>
    <property type="match status" value="1"/>
</dbReference>
<dbReference type="Proteomes" id="UP000735302">
    <property type="component" value="Unassembled WGS sequence"/>
</dbReference>
<accession>A0AAV3ZIV0</accession>
<dbReference type="GO" id="GO:0006508">
    <property type="term" value="P:proteolysis"/>
    <property type="evidence" value="ECO:0007669"/>
    <property type="project" value="UniProtKB-KW"/>
</dbReference>
<keyword evidence="5" id="KW-0378">Hydrolase</keyword>
<dbReference type="GO" id="GO:0016579">
    <property type="term" value="P:protein deubiquitination"/>
    <property type="evidence" value="ECO:0007669"/>
    <property type="project" value="TreeGrafter"/>
</dbReference>
<evidence type="ECO:0000256" key="3">
    <source>
        <dbReference type="ARBA" id="ARBA00022670"/>
    </source>
</evidence>
<name>A0AAV3ZIV0_9GAST</name>
<evidence type="ECO:0000256" key="5">
    <source>
        <dbReference type="ARBA" id="ARBA00022801"/>
    </source>
</evidence>
<comment type="caution">
    <text evidence="9">The sequence shown here is derived from an EMBL/GenBank/DDBJ whole genome shotgun (WGS) entry which is preliminary data.</text>
</comment>
<dbReference type="Gene3D" id="3.90.70.80">
    <property type="match status" value="1"/>
</dbReference>
<evidence type="ECO:0000256" key="7">
    <source>
        <dbReference type="SAM" id="MobiDB-lite"/>
    </source>
</evidence>
<keyword evidence="3" id="KW-0645">Protease</keyword>
<evidence type="ECO:0000256" key="6">
    <source>
        <dbReference type="ARBA" id="ARBA00022807"/>
    </source>
</evidence>
<evidence type="ECO:0000313" key="9">
    <source>
        <dbReference type="EMBL" id="GFN95248.1"/>
    </source>
</evidence>
<evidence type="ECO:0000259" key="8">
    <source>
        <dbReference type="PROSITE" id="PS50802"/>
    </source>
</evidence>
<dbReference type="PANTHER" id="PTHR12419">
    <property type="entry name" value="OTU DOMAIN CONTAINING PROTEIN"/>
    <property type="match status" value="1"/>
</dbReference>